<evidence type="ECO:0000313" key="1">
    <source>
        <dbReference type="EMBL" id="RUM99650.1"/>
    </source>
</evidence>
<comment type="caution">
    <text evidence="1">The sequence shown here is derived from an EMBL/GenBank/DDBJ whole genome shotgun (WGS) entry which is preliminary data.</text>
</comment>
<dbReference type="Proteomes" id="UP000281647">
    <property type="component" value="Unassembled WGS sequence"/>
</dbReference>
<proteinExistence type="predicted"/>
<evidence type="ECO:0000313" key="2">
    <source>
        <dbReference type="Proteomes" id="UP000281647"/>
    </source>
</evidence>
<reference evidence="1 2" key="1">
    <citation type="submission" date="2018-11" db="EMBL/GenBank/DDBJ databases">
        <title>Pseudaminobacter arsenicus sp. nov., an arsenic-resistant bacterium isolated from arsenic-rich aquifers.</title>
        <authorList>
            <person name="Mu Y."/>
        </authorList>
    </citation>
    <scope>NUCLEOTIDE SEQUENCE [LARGE SCALE GENOMIC DNA]</scope>
    <source>
        <strain evidence="1 2">CB3</strain>
    </source>
</reference>
<dbReference type="OrthoDB" id="8094988at2"/>
<protein>
    <submittedName>
        <fullName evidence="1">Capsid protein</fullName>
    </submittedName>
</protein>
<dbReference type="EMBL" id="RKST01000001">
    <property type="protein sequence ID" value="RUM99650.1"/>
    <property type="molecule type" value="Genomic_DNA"/>
</dbReference>
<accession>A0A432VBW2</accession>
<gene>
    <name evidence="1" type="ORF">EET67_01810</name>
</gene>
<name>A0A432VBW2_9HYPH</name>
<keyword evidence="2" id="KW-1185">Reference proteome</keyword>
<sequence>MNRARALGYTLSMQECCFHTIVEHVAVTPSPRTRHAELLRLCARIGYSPPFLR</sequence>
<organism evidence="1 2">
    <name type="scientific">Borborobacter arsenicus</name>
    <dbReference type="NCBI Taxonomy" id="1851146"/>
    <lineage>
        <taxon>Bacteria</taxon>
        <taxon>Pseudomonadati</taxon>
        <taxon>Pseudomonadota</taxon>
        <taxon>Alphaproteobacteria</taxon>
        <taxon>Hyphomicrobiales</taxon>
        <taxon>Phyllobacteriaceae</taxon>
        <taxon>Borborobacter</taxon>
    </lineage>
</organism>
<dbReference type="AlphaFoldDB" id="A0A432VBW2"/>